<accession>A0A699WVF5</accession>
<feature type="non-terminal residue" evidence="1">
    <location>
        <position position="1"/>
    </location>
</feature>
<keyword evidence="1" id="KW-0548">Nucleotidyltransferase</keyword>
<proteinExistence type="predicted"/>
<reference evidence="1" key="1">
    <citation type="journal article" date="2019" name="Sci. Rep.">
        <title>Draft genome of Tanacetum cinerariifolium, the natural source of mosquito coil.</title>
        <authorList>
            <person name="Yamashiro T."/>
            <person name="Shiraishi A."/>
            <person name="Satake H."/>
            <person name="Nakayama K."/>
        </authorList>
    </citation>
    <scope>NUCLEOTIDE SEQUENCE</scope>
</reference>
<evidence type="ECO:0000313" key="1">
    <source>
        <dbReference type="EMBL" id="GFD51029.1"/>
    </source>
</evidence>
<comment type="caution">
    <text evidence="1">The sequence shown here is derived from an EMBL/GenBank/DDBJ whole genome shotgun (WGS) entry which is preliminary data.</text>
</comment>
<keyword evidence="1" id="KW-0808">Transferase</keyword>
<sequence>IQGDVRGVNVGNGRNGSSYKEFMACNPKDYNGKGGVIVYPHWIEKMESVQDMSGRGAN</sequence>
<name>A0A699WVF5_TANCI</name>
<dbReference type="EMBL" id="BKCJ011764756">
    <property type="protein sequence ID" value="GFD51029.1"/>
    <property type="molecule type" value="Genomic_DNA"/>
</dbReference>
<keyword evidence="1" id="KW-0695">RNA-directed DNA polymerase</keyword>
<dbReference type="AlphaFoldDB" id="A0A699WVF5"/>
<protein>
    <submittedName>
        <fullName evidence="1">Reverse transcriptase domain-containing protein</fullName>
    </submittedName>
</protein>
<dbReference type="GO" id="GO:0003964">
    <property type="term" value="F:RNA-directed DNA polymerase activity"/>
    <property type="evidence" value="ECO:0007669"/>
    <property type="project" value="UniProtKB-KW"/>
</dbReference>
<gene>
    <name evidence="1" type="ORF">Tci_922998</name>
</gene>
<organism evidence="1">
    <name type="scientific">Tanacetum cinerariifolium</name>
    <name type="common">Dalmatian daisy</name>
    <name type="synonym">Chrysanthemum cinerariifolium</name>
    <dbReference type="NCBI Taxonomy" id="118510"/>
    <lineage>
        <taxon>Eukaryota</taxon>
        <taxon>Viridiplantae</taxon>
        <taxon>Streptophyta</taxon>
        <taxon>Embryophyta</taxon>
        <taxon>Tracheophyta</taxon>
        <taxon>Spermatophyta</taxon>
        <taxon>Magnoliopsida</taxon>
        <taxon>eudicotyledons</taxon>
        <taxon>Gunneridae</taxon>
        <taxon>Pentapetalae</taxon>
        <taxon>asterids</taxon>
        <taxon>campanulids</taxon>
        <taxon>Asterales</taxon>
        <taxon>Asteraceae</taxon>
        <taxon>Asteroideae</taxon>
        <taxon>Anthemideae</taxon>
        <taxon>Anthemidinae</taxon>
        <taxon>Tanacetum</taxon>
    </lineage>
</organism>